<proteinExistence type="inferred from homology"/>
<comment type="similarity">
    <text evidence="1">Belongs to the peptidase S10 family.</text>
</comment>
<dbReference type="Proteomes" id="UP000289323">
    <property type="component" value="Unassembled WGS sequence"/>
</dbReference>
<dbReference type="GO" id="GO:0004185">
    <property type="term" value="F:serine-type carboxypeptidase activity"/>
    <property type="evidence" value="ECO:0007669"/>
    <property type="project" value="InterPro"/>
</dbReference>
<sequence length="539" mass="56904">MPALGASKPRRLGSWLRGQLPTFAENQTQSPFFNERSSGFAVNGSAIAFVDFDVGESYAGLLPTGDGVSHELYFWFFPSTNPVAQQNKEILIYLTGGPGCSSIGELLQSNGPISWQPGTLQAIPNKWSWHRLTNVVWVDQPVGTGFSQGTPTAVDQQDVAQDFLGFWTNFVETFALQGYAVYVTGSSYAGMYAPFISSAMLDRQNKTYFNVSGMAIWDGLYSKVALTQDVLVASNVNKWSSVLPFNDSFSAFIKTTDAKCGYTAYLDEFLVFPPKGVQPSALPGQNPITNLPLPGCALYLSVVAAVLELNPCFSAFDITLHCPVLFDPIGFAGGHLTLPPAFPVPVFDFPEVKAALHAPANTTWVFCQNPAIRPVFVNGTDQSLNAGPGSQAVLPGVIERTGNVILGHGSRDFLVLPEATLLTIQNLTWNGRLGFQQRPAAPLVLPSHGGGGSAGVAAVAAGGGVVGSSHAERGLTWFGAALAGHLVGADQPAVTFRMLEVLLGRVSGFESTEPFTVDVGGGGVQPAGDLGNGTVVVGG</sequence>
<dbReference type="PANTHER" id="PTHR11802:SF479">
    <property type="entry name" value="CARBOXYPEPTIDASE"/>
    <property type="match status" value="1"/>
</dbReference>
<dbReference type="InterPro" id="IPR029058">
    <property type="entry name" value="AB_hydrolase_fold"/>
</dbReference>
<evidence type="ECO:0000313" key="6">
    <source>
        <dbReference type="EMBL" id="SPQ23898.1"/>
    </source>
</evidence>
<dbReference type="EMBL" id="OUUZ01000011">
    <property type="protein sequence ID" value="SPQ23898.1"/>
    <property type="molecule type" value="Genomic_DNA"/>
</dbReference>
<dbReference type="InterPro" id="IPR001563">
    <property type="entry name" value="Peptidase_S10"/>
</dbReference>
<evidence type="ECO:0000313" key="7">
    <source>
        <dbReference type="Proteomes" id="UP000289323"/>
    </source>
</evidence>
<name>A0A446BN27_9PEZI</name>
<dbReference type="SUPFAM" id="SSF53474">
    <property type="entry name" value="alpha/beta-Hydrolases"/>
    <property type="match status" value="1"/>
</dbReference>
<evidence type="ECO:0000256" key="3">
    <source>
        <dbReference type="ARBA" id="ARBA00022670"/>
    </source>
</evidence>
<keyword evidence="5" id="KW-0325">Glycoprotein</keyword>
<keyword evidence="2" id="KW-0121">Carboxypeptidase</keyword>
<organism evidence="6 7">
    <name type="scientific">Thermothielavioides terrestris</name>
    <dbReference type="NCBI Taxonomy" id="2587410"/>
    <lineage>
        <taxon>Eukaryota</taxon>
        <taxon>Fungi</taxon>
        <taxon>Dikarya</taxon>
        <taxon>Ascomycota</taxon>
        <taxon>Pezizomycotina</taxon>
        <taxon>Sordariomycetes</taxon>
        <taxon>Sordariomycetidae</taxon>
        <taxon>Sordariales</taxon>
        <taxon>Chaetomiaceae</taxon>
        <taxon>Thermothielavioides</taxon>
    </lineage>
</organism>
<evidence type="ECO:0000256" key="1">
    <source>
        <dbReference type="ARBA" id="ARBA00009431"/>
    </source>
</evidence>
<dbReference type="PANTHER" id="PTHR11802">
    <property type="entry name" value="SERINE PROTEASE FAMILY S10 SERINE CARBOXYPEPTIDASE"/>
    <property type="match status" value="1"/>
</dbReference>
<dbReference type="Gene3D" id="3.40.50.1820">
    <property type="entry name" value="alpha/beta hydrolase"/>
    <property type="match status" value="1"/>
</dbReference>
<evidence type="ECO:0000256" key="4">
    <source>
        <dbReference type="ARBA" id="ARBA00022801"/>
    </source>
</evidence>
<gene>
    <name evidence="6" type="ORF">TT172_LOCUS6317</name>
</gene>
<protein>
    <submittedName>
        <fullName evidence="6">3feb2b81-2e42-40a5-8813-c78675527f88</fullName>
    </submittedName>
</protein>
<dbReference type="PRINTS" id="PR00724">
    <property type="entry name" value="CRBOXYPTASEC"/>
</dbReference>
<dbReference type="AlphaFoldDB" id="A0A446BN27"/>
<evidence type="ECO:0000256" key="2">
    <source>
        <dbReference type="ARBA" id="ARBA00022645"/>
    </source>
</evidence>
<keyword evidence="4" id="KW-0378">Hydrolase</keyword>
<dbReference type="GO" id="GO:0006508">
    <property type="term" value="P:proteolysis"/>
    <property type="evidence" value="ECO:0007669"/>
    <property type="project" value="UniProtKB-KW"/>
</dbReference>
<dbReference type="Pfam" id="PF00450">
    <property type="entry name" value="Peptidase_S10"/>
    <property type="match status" value="2"/>
</dbReference>
<reference evidence="6 7" key="1">
    <citation type="submission" date="2018-04" db="EMBL/GenBank/DDBJ databases">
        <authorList>
            <person name="Huttner S."/>
            <person name="Dainat J."/>
        </authorList>
    </citation>
    <scope>NUCLEOTIDE SEQUENCE [LARGE SCALE GENOMIC DNA]</scope>
</reference>
<evidence type="ECO:0000256" key="5">
    <source>
        <dbReference type="ARBA" id="ARBA00023180"/>
    </source>
</evidence>
<keyword evidence="3" id="KW-0645">Protease</keyword>
<accession>A0A446BN27</accession>